<keyword evidence="6" id="KW-1185">Reference proteome</keyword>
<dbReference type="InterPro" id="IPR014153">
    <property type="entry name" value="Ds_break_AddB"/>
</dbReference>
<gene>
    <name evidence="4" type="primary">addB</name>
    <name evidence="4" type="ORF">FF098_010215</name>
    <name evidence="3" type="ORF">GCM10011355_20570</name>
</gene>
<reference evidence="3" key="1">
    <citation type="journal article" date="2014" name="Int. J. Syst. Evol. Microbiol.">
        <title>Complete genome sequence of Corynebacterium casei LMG S-19264T (=DSM 44701T), isolated from a smear-ripened cheese.</title>
        <authorList>
            <consortium name="US DOE Joint Genome Institute (JGI-PGF)"/>
            <person name="Walter F."/>
            <person name="Albersmeier A."/>
            <person name="Kalinowski J."/>
            <person name="Ruckert C."/>
        </authorList>
    </citation>
    <scope>NUCLEOTIDE SEQUENCE</scope>
    <source>
        <strain evidence="3">CGMCC 1.14984</strain>
    </source>
</reference>
<dbReference type="Gene3D" id="3.90.320.10">
    <property type="match status" value="1"/>
</dbReference>
<protein>
    <submittedName>
        <fullName evidence="3">Double-strand break repair protein AddB</fullName>
    </submittedName>
</protein>
<dbReference type="EMBL" id="BMGZ01000002">
    <property type="protein sequence ID" value="GGH98003.1"/>
    <property type="molecule type" value="Genomic_DNA"/>
</dbReference>
<evidence type="ECO:0000313" key="3">
    <source>
        <dbReference type="EMBL" id="GGH98003.1"/>
    </source>
</evidence>
<accession>A0A8J3A2F4</accession>
<dbReference type="EMBL" id="VCJR02000002">
    <property type="protein sequence ID" value="NHK28279.1"/>
    <property type="molecule type" value="Genomic_DNA"/>
</dbReference>
<sequence length="1024" mass="112655">MVVPALDELCARSPALYTIAPTRSFLDGLAAYLLKQHEGNPAGLADVTIFLPTRRAGRSLAEAFLRQAGPSPAATLLPVIRTLGDIGEDDTLLADLTVPQADLPPPLTPIERRLTLARLVFQRQAAEQANGGPAPSWTTALAAADELSRLLDSFYTEQVSFDALETLVPERFAHHWQLSIDFLKIVTDLWPAHLSAHGRLDPADYRRRTIDALTALWDGDAGGTTPSHPVILAGSTGSMPAVARLMKVIAAMPSGCVILPGLDTQLDEAAWTEIEDPHPQAGLKYLLERHFTETPWYDVPDWPDANNGSEKRADRRALISLALRPAEATGDWLERLEAFRSRTDIADALSGLSLCEAMDEEAEAQAIAIALREALETEKKTAILVTPDRPLARRVSARLARWDIALDDSAGVPFANTPRGNFLRLTAAWLEAPHDPQALLGLLKHPLARAGMAAEEYLPAVSAIDRALRGRPPGRGFASLKERLRNGAEWDALSRDDDGEEREADHWPVIRPLIERLEEIAAPFAEERLPLQERISRHIAAAEALAERPDEPGTDILWARADGEAGSQLLTALHEQSGLLPDSESAAYSDIFTALITGTPVRPQGQGHPRLRILGPLEARLQQADLVILGGLNEGIWPDDSETDPFLSRPMRRELGLPSPERQIGLAAHDFAQLACAPEVLLTRARRSGRAPAKPSRWIVRLKNVLTATKTLESVDVTHKLEGWSHALDDAGLPQPATAPKPTPPTDARPDTFYVTAIEKLLRDPYSIYAKYVLGLRKLSPLSDDQMLAMRGRFYHHLFARFAIEHSDGMPGNPIAILTAYADELFDKAGLEPAVRAFWQTRMEDSFNWFIGYHEERLSQGTPLIIEGQGAASLDIAGRTMTLRARADRIDQLADGSLFIQDYKTGEPPTDRQAEKFSPQLQLTGLIAERGGFGLSPKGEPRISGYAYVKVLNRTARTKDTIATGDDAREKLEEAESAIIELLTQFNNPDQPYLSQPRPFYRDDYGDYDHLARRGEWSTGGESE</sequence>
<dbReference type="NCBIfam" id="TIGR02786">
    <property type="entry name" value="addB_alphas"/>
    <property type="match status" value="1"/>
</dbReference>
<dbReference type="InterPro" id="IPR038726">
    <property type="entry name" value="PDDEXK_AddAB-type"/>
</dbReference>
<evidence type="ECO:0000259" key="2">
    <source>
        <dbReference type="Pfam" id="PF12705"/>
    </source>
</evidence>
<dbReference type="Proteomes" id="UP000621856">
    <property type="component" value="Unassembled WGS sequence"/>
</dbReference>
<evidence type="ECO:0000313" key="4">
    <source>
        <dbReference type="EMBL" id="NHK28279.1"/>
    </source>
</evidence>
<dbReference type="InterPro" id="IPR027417">
    <property type="entry name" value="P-loop_NTPase"/>
</dbReference>
<dbReference type="InterPro" id="IPR011604">
    <property type="entry name" value="PDDEXK-like_dom_sf"/>
</dbReference>
<evidence type="ECO:0000313" key="6">
    <source>
        <dbReference type="Proteomes" id="UP000818603"/>
    </source>
</evidence>
<dbReference type="Pfam" id="PF12705">
    <property type="entry name" value="PDDEXK_1"/>
    <property type="match status" value="1"/>
</dbReference>
<reference evidence="4 6" key="2">
    <citation type="submission" date="2020-02" db="EMBL/GenBank/DDBJ databases">
        <title>Genome sequence of Parvularcula flava strain NH6-79.</title>
        <authorList>
            <person name="Abdul Karim M.H."/>
            <person name="Lam M.Q."/>
            <person name="Chen S.J."/>
            <person name="Yahya A."/>
            <person name="Shahir S."/>
            <person name="Shamsir M.S."/>
            <person name="Chong C.S."/>
        </authorList>
    </citation>
    <scope>NUCLEOTIDE SEQUENCE [LARGE SCALE GENOMIC DNA]</scope>
    <source>
        <strain evidence="4 6">NH6-79</strain>
    </source>
</reference>
<name>A0A8J3A2F4_9PROT</name>
<proteinExistence type="predicted"/>
<dbReference type="RefSeq" id="WP_155140149.1">
    <property type="nucleotide sequence ID" value="NZ_BMGZ01000002.1"/>
</dbReference>
<evidence type="ECO:0000256" key="1">
    <source>
        <dbReference type="SAM" id="MobiDB-lite"/>
    </source>
</evidence>
<dbReference type="AlphaFoldDB" id="A0A8J3A2F4"/>
<comment type="caution">
    <text evidence="3">The sequence shown here is derived from an EMBL/GenBank/DDBJ whole genome shotgun (WGS) entry which is preliminary data.</text>
</comment>
<evidence type="ECO:0000313" key="5">
    <source>
        <dbReference type="Proteomes" id="UP000621856"/>
    </source>
</evidence>
<dbReference type="SUPFAM" id="SSF52540">
    <property type="entry name" value="P-loop containing nucleoside triphosphate hydrolases"/>
    <property type="match status" value="1"/>
</dbReference>
<feature type="compositionally biased region" description="Pro residues" evidence="1">
    <location>
        <begin position="737"/>
        <end position="747"/>
    </location>
</feature>
<dbReference type="Proteomes" id="UP000818603">
    <property type="component" value="Unassembled WGS sequence"/>
</dbReference>
<organism evidence="3 5">
    <name type="scientific">Aquisalinus luteolus</name>
    <dbReference type="NCBI Taxonomy" id="1566827"/>
    <lineage>
        <taxon>Bacteria</taxon>
        <taxon>Pseudomonadati</taxon>
        <taxon>Pseudomonadota</taxon>
        <taxon>Alphaproteobacteria</taxon>
        <taxon>Parvularculales</taxon>
        <taxon>Parvularculaceae</taxon>
        <taxon>Aquisalinus</taxon>
    </lineage>
</organism>
<feature type="domain" description="PD-(D/E)XK endonuclease-like" evidence="2">
    <location>
        <begin position="755"/>
        <end position="992"/>
    </location>
</feature>
<feature type="region of interest" description="Disordered" evidence="1">
    <location>
        <begin position="729"/>
        <end position="750"/>
    </location>
</feature>
<reference evidence="3" key="3">
    <citation type="submission" date="2020-09" db="EMBL/GenBank/DDBJ databases">
        <authorList>
            <person name="Sun Q."/>
            <person name="Zhou Y."/>
        </authorList>
    </citation>
    <scope>NUCLEOTIDE SEQUENCE</scope>
    <source>
        <strain evidence="3">CGMCC 1.14984</strain>
    </source>
</reference>